<evidence type="ECO:0000313" key="2">
    <source>
        <dbReference type="EMBL" id="CAG9334124.1"/>
    </source>
</evidence>
<accession>A0AAU9K8Z2</accession>
<keyword evidence="1" id="KW-0732">Signal</keyword>
<dbReference type="InterPro" id="IPR052326">
    <property type="entry name" value="Diff-Dev_Assoc_Protein"/>
</dbReference>
<keyword evidence="3" id="KW-1185">Reference proteome</keyword>
<sequence length="359" mass="39757">MVYPLLLLLTFPLFSYSLNSDGCLTTQCVDTNPNYCIQVLSNVVNVSPCLAGYQCSSYSQLSTYSATWKNSTCVNYSFKTYVDLCNDSTYTKTQAPGDHCCQDWNCVSGFCTDGICEPHAYNSYCDSHSICKAGSYCYNLTSTSNGYCKTTLSEGSACTKDYECDIGYGCNQKKCTKLFSIYYSEQADDAKFCVSNYLTSNGYCDAIKVYANGKLLGPPYQCRIGHTCTYKSVVYDDVIASEPCLCSGTNTSIGYCASYMSMAYDHIGSLYEDMQYSESKCAEDRTHIGDVATLWACGSISDDQYNHWVLMNQQFSYWALYQSGVIDNCAKSMGLFDPGYEEDDSAVYLALASLALYLS</sequence>
<dbReference type="EMBL" id="CAJZBQ010000057">
    <property type="protein sequence ID" value="CAG9334124.1"/>
    <property type="molecule type" value="Genomic_DNA"/>
</dbReference>
<reference evidence="2" key="1">
    <citation type="submission" date="2021-09" db="EMBL/GenBank/DDBJ databases">
        <authorList>
            <consortium name="AG Swart"/>
            <person name="Singh M."/>
            <person name="Singh A."/>
            <person name="Seah K."/>
            <person name="Emmerich C."/>
        </authorList>
    </citation>
    <scope>NUCLEOTIDE SEQUENCE</scope>
    <source>
        <strain evidence="2">ATCC30299</strain>
    </source>
</reference>
<protein>
    <recommendedName>
        <fullName evidence="4">Dickkopf N-terminal cysteine-rich domain-containing protein</fullName>
    </recommendedName>
</protein>
<evidence type="ECO:0008006" key="4">
    <source>
        <dbReference type="Google" id="ProtNLM"/>
    </source>
</evidence>
<proteinExistence type="predicted"/>
<feature type="signal peptide" evidence="1">
    <location>
        <begin position="1"/>
        <end position="17"/>
    </location>
</feature>
<dbReference type="AlphaFoldDB" id="A0AAU9K8Z2"/>
<feature type="chain" id="PRO_5043661656" description="Dickkopf N-terminal cysteine-rich domain-containing protein" evidence="1">
    <location>
        <begin position="18"/>
        <end position="359"/>
    </location>
</feature>
<dbReference type="Proteomes" id="UP001162131">
    <property type="component" value="Unassembled WGS sequence"/>
</dbReference>
<dbReference type="PANTHER" id="PTHR33459:SF7">
    <property type="entry name" value="DD-GDCA PROTEIN"/>
    <property type="match status" value="1"/>
</dbReference>
<organism evidence="2 3">
    <name type="scientific">Blepharisma stoltei</name>
    <dbReference type="NCBI Taxonomy" id="1481888"/>
    <lineage>
        <taxon>Eukaryota</taxon>
        <taxon>Sar</taxon>
        <taxon>Alveolata</taxon>
        <taxon>Ciliophora</taxon>
        <taxon>Postciliodesmatophora</taxon>
        <taxon>Heterotrichea</taxon>
        <taxon>Heterotrichida</taxon>
        <taxon>Blepharismidae</taxon>
        <taxon>Blepharisma</taxon>
    </lineage>
</organism>
<comment type="caution">
    <text evidence="2">The sequence shown here is derived from an EMBL/GenBank/DDBJ whole genome shotgun (WGS) entry which is preliminary data.</text>
</comment>
<evidence type="ECO:0000313" key="3">
    <source>
        <dbReference type="Proteomes" id="UP001162131"/>
    </source>
</evidence>
<gene>
    <name evidence="2" type="ORF">BSTOLATCC_MIC59923</name>
</gene>
<dbReference type="PANTHER" id="PTHR33459">
    <property type="entry name" value="DD-GDCA PROTEIN"/>
    <property type="match status" value="1"/>
</dbReference>
<evidence type="ECO:0000256" key="1">
    <source>
        <dbReference type="SAM" id="SignalP"/>
    </source>
</evidence>
<name>A0AAU9K8Z2_9CILI</name>